<evidence type="ECO:0000313" key="1">
    <source>
        <dbReference type="EMBL" id="DAD84491.1"/>
    </source>
</evidence>
<sequence length="59" mass="6748">MAENIIGKFVIELDENDRKLLERFVDAAELMLPANTSASTVKIDKNSLLKILNRYDNRP</sequence>
<reference evidence="1" key="1">
    <citation type="journal article" date="2021" name="Proc. Natl. Acad. Sci. U.S.A.">
        <title>A Catalog of Tens of Thousands of Viruses from Human Metagenomes Reveals Hidden Associations with Chronic Diseases.</title>
        <authorList>
            <person name="Tisza M.J."/>
            <person name="Buck C.B."/>
        </authorList>
    </citation>
    <scope>NUCLEOTIDE SEQUENCE</scope>
    <source>
        <strain evidence="1">CtCjb12</strain>
    </source>
</reference>
<organism evidence="1">
    <name type="scientific">Myoviridae sp. ctCjb12</name>
    <dbReference type="NCBI Taxonomy" id="2826631"/>
    <lineage>
        <taxon>Viruses</taxon>
        <taxon>Duplodnaviria</taxon>
        <taxon>Heunggongvirae</taxon>
        <taxon>Uroviricota</taxon>
        <taxon>Caudoviricetes</taxon>
    </lineage>
</organism>
<name>A0A8S5MRA0_9CAUD</name>
<dbReference type="EMBL" id="BK014960">
    <property type="protein sequence ID" value="DAD84491.1"/>
    <property type="molecule type" value="Genomic_DNA"/>
</dbReference>
<accession>A0A8S5MRA0</accession>
<proteinExistence type="predicted"/>
<protein>
    <submittedName>
        <fullName evidence="1">Uncharacterized protein</fullName>
    </submittedName>
</protein>